<keyword evidence="4" id="KW-1185">Reference proteome</keyword>
<name>F7NNL6_9FIRM</name>
<gene>
    <name evidence="3" type="ORF">ALO_18537</name>
</gene>
<dbReference type="GO" id="GO:0003676">
    <property type="term" value="F:nucleic acid binding"/>
    <property type="evidence" value="ECO:0007669"/>
    <property type="project" value="InterPro"/>
</dbReference>
<dbReference type="InterPro" id="IPR036397">
    <property type="entry name" value="RNaseH_sf"/>
</dbReference>
<dbReference type="EMBL" id="AFGF01000227">
    <property type="protein sequence ID" value="EGO62366.1"/>
    <property type="molecule type" value="Genomic_DNA"/>
</dbReference>
<evidence type="ECO:0000259" key="2">
    <source>
        <dbReference type="PROSITE" id="PS50994"/>
    </source>
</evidence>
<dbReference type="InterPro" id="IPR050900">
    <property type="entry name" value="Transposase_IS3/IS150/IS904"/>
</dbReference>
<accession>F7NNL6</accession>
<feature type="non-terminal residue" evidence="3">
    <location>
        <position position="1"/>
    </location>
</feature>
<feature type="domain" description="Integrase catalytic" evidence="2">
    <location>
        <begin position="110"/>
        <end position="269"/>
    </location>
</feature>
<reference evidence="3 4" key="1">
    <citation type="journal article" date="2011" name="EMBO J.">
        <title>Structural diversity of bacterial flagellar motors.</title>
        <authorList>
            <person name="Chen S."/>
            <person name="Beeby M."/>
            <person name="Murphy G.E."/>
            <person name="Leadbetter J.R."/>
            <person name="Hendrixson D.R."/>
            <person name="Briegel A."/>
            <person name="Li Z."/>
            <person name="Shi J."/>
            <person name="Tocheva E.I."/>
            <person name="Muller A."/>
            <person name="Dobro M.J."/>
            <person name="Jensen G.J."/>
        </authorList>
    </citation>
    <scope>NUCLEOTIDE SEQUENCE [LARGE SCALE GENOMIC DNA]</scope>
    <source>
        <strain evidence="3 4">DSM 6540</strain>
    </source>
</reference>
<proteinExistence type="predicted"/>
<dbReference type="SUPFAM" id="SSF53098">
    <property type="entry name" value="Ribonuclease H-like"/>
    <property type="match status" value="1"/>
</dbReference>
<dbReference type="PROSITE" id="PS50994">
    <property type="entry name" value="INTEGRASE"/>
    <property type="match status" value="1"/>
</dbReference>
<evidence type="ECO:0000313" key="3">
    <source>
        <dbReference type="EMBL" id="EGO62366.1"/>
    </source>
</evidence>
<dbReference type="AlphaFoldDB" id="F7NNL6"/>
<evidence type="ECO:0000256" key="1">
    <source>
        <dbReference type="ARBA" id="ARBA00002286"/>
    </source>
</evidence>
<dbReference type="PANTHER" id="PTHR46889:SF4">
    <property type="entry name" value="TRANSPOSASE INSO FOR INSERTION SEQUENCE ELEMENT IS911B-RELATED"/>
    <property type="match status" value="1"/>
</dbReference>
<dbReference type="STRING" id="1009370.ALO_18537"/>
<dbReference type="PANTHER" id="PTHR46889">
    <property type="entry name" value="TRANSPOSASE INSF FOR INSERTION SEQUENCE IS3B-RELATED"/>
    <property type="match status" value="1"/>
</dbReference>
<comment type="caution">
    <text evidence="3">The sequence shown here is derived from an EMBL/GenBank/DDBJ whole genome shotgun (WGS) entry which is preliminary data.</text>
</comment>
<dbReference type="Pfam" id="PF13333">
    <property type="entry name" value="rve_2"/>
    <property type="match status" value="1"/>
</dbReference>
<dbReference type="Gene3D" id="3.30.420.10">
    <property type="entry name" value="Ribonuclease H-like superfamily/Ribonuclease H"/>
    <property type="match status" value="1"/>
</dbReference>
<dbReference type="RefSeq" id="WP_004098787.1">
    <property type="nucleotide sequence ID" value="NZ_AFGF01000227.1"/>
</dbReference>
<dbReference type="GO" id="GO:0015074">
    <property type="term" value="P:DNA integration"/>
    <property type="evidence" value="ECO:0007669"/>
    <property type="project" value="InterPro"/>
</dbReference>
<comment type="function">
    <text evidence="1">Involved in the transposition of the insertion sequence.</text>
</comment>
<dbReference type="Proteomes" id="UP000003240">
    <property type="component" value="Unassembled WGS sequence"/>
</dbReference>
<dbReference type="Pfam" id="PF00665">
    <property type="entry name" value="rve"/>
    <property type="match status" value="1"/>
</dbReference>
<protein>
    <submittedName>
        <fullName evidence="3">Transposase protein</fullName>
    </submittedName>
</protein>
<dbReference type="NCBIfam" id="NF033516">
    <property type="entry name" value="transpos_IS3"/>
    <property type="match status" value="1"/>
</dbReference>
<dbReference type="InterPro" id="IPR012337">
    <property type="entry name" value="RNaseH-like_sf"/>
</dbReference>
<dbReference type="InterPro" id="IPR048020">
    <property type="entry name" value="Transpos_IS3"/>
</dbReference>
<dbReference type="InterPro" id="IPR001584">
    <property type="entry name" value="Integrase_cat-core"/>
</dbReference>
<sequence length="283" mass="33537">AGRVRLTVKRQAELLSINRTSVYRKPSPPVINEQDLFLMRRIDEIHTDEPTWGYRTITQILRRESAAAINRKKVRRLMRDMGIYTIYPKPNLSKRYHHQYVRPYLLRKMAITRPDQVWGIDITYIRMQKGFLYLFVIIDWYSRYIVDYELSSTLDKSFVLACLKRSFTFRKPEIINSDQGGHFTNPEYILLLEEAGVKVSMDGKGQCLDNARTERFFRTLKYDRIYINEYETPRELRSMLRDYMKTYNTHRPHSALGGLCPAQYYFGNMPLEAVSYQKAQKGA</sequence>
<organism evidence="3 4">
    <name type="scientific">Acetonema longum DSM 6540</name>
    <dbReference type="NCBI Taxonomy" id="1009370"/>
    <lineage>
        <taxon>Bacteria</taxon>
        <taxon>Bacillati</taxon>
        <taxon>Bacillota</taxon>
        <taxon>Negativicutes</taxon>
        <taxon>Acetonemataceae</taxon>
        <taxon>Acetonema</taxon>
    </lineage>
</organism>
<dbReference type="eggNOG" id="COG2801">
    <property type="taxonomic scope" value="Bacteria"/>
</dbReference>
<dbReference type="Pfam" id="PF13276">
    <property type="entry name" value="HTH_21"/>
    <property type="match status" value="1"/>
</dbReference>
<dbReference type="InterPro" id="IPR025948">
    <property type="entry name" value="HTH-like_dom"/>
</dbReference>
<evidence type="ECO:0000313" key="4">
    <source>
        <dbReference type="Proteomes" id="UP000003240"/>
    </source>
</evidence>